<protein>
    <submittedName>
        <fullName evidence="1">Uncharacterized protein</fullName>
    </submittedName>
</protein>
<comment type="caution">
    <text evidence="1">The sequence shown here is derived from an EMBL/GenBank/DDBJ whole genome shotgun (WGS) entry which is preliminary data.</text>
</comment>
<accession>A0A0K9XJ17</accession>
<organism evidence="1 2">
    <name type="scientific">Streptomyces caatingaensis</name>
    <dbReference type="NCBI Taxonomy" id="1678637"/>
    <lineage>
        <taxon>Bacteria</taxon>
        <taxon>Bacillati</taxon>
        <taxon>Actinomycetota</taxon>
        <taxon>Actinomycetes</taxon>
        <taxon>Kitasatosporales</taxon>
        <taxon>Streptomycetaceae</taxon>
        <taxon>Streptomyces</taxon>
    </lineage>
</organism>
<reference evidence="2" key="1">
    <citation type="submission" date="2015-07" db="EMBL/GenBank/DDBJ databases">
        <title>Draft genome sequence of Streptomyces sp. CMAA 1322, a bacterium isolated from Caatinga biome, from dry forest semiarid of Brazil.</title>
        <authorList>
            <person name="Santos S.N."/>
            <person name="Gacesa R."/>
            <person name="Taketani R.G."/>
            <person name="Long P.F."/>
            <person name="Melo I.S."/>
        </authorList>
    </citation>
    <scope>NUCLEOTIDE SEQUENCE [LARGE SCALE GENOMIC DNA]</scope>
    <source>
        <strain evidence="2">CMAA 1322</strain>
    </source>
</reference>
<proteinExistence type="predicted"/>
<evidence type="ECO:0000313" key="1">
    <source>
        <dbReference type="EMBL" id="KNB53288.1"/>
    </source>
</evidence>
<dbReference type="STRING" id="1678637.AC230_00850"/>
<name>A0A0K9XJ17_9ACTN</name>
<dbReference type="Proteomes" id="UP000037288">
    <property type="component" value="Unassembled WGS sequence"/>
</dbReference>
<dbReference type="AlphaFoldDB" id="A0A0K9XJ17"/>
<keyword evidence="2" id="KW-1185">Reference proteome</keyword>
<dbReference type="EMBL" id="LFXA01000002">
    <property type="protein sequence ID" value="KNB53288.1"/>
    <property type="molecule type" value="Genomic_DNA"/>
</dbReference>
<dbReference type="PATRIC" id="fig|1678637.3.peg.178"/>
<sequence length="151" mass="16562">MATPAVLQRSNYHGTRRLGGSKVELLPYQGAEYFSLLLSRISVMGAAQDQASHLWVQGIKFGNVSEQKMGDLMADDVCLMGLTGVPRVIDPVLGQMLLELPRSLPGRHLPGDEYDRTSSLRTKPFAQLLHRGVRREVRPLQQGPALAPCAS</sequence>
<evidence type="ECO:0000313" key="2">
    <source>
        <dbReference type="Proteomes" id="UP000037288"/>
    </source>
</evidence>
<gene>
    <name evidence="1" type="ORF">AC230_00850</name>
</gene>